<evidence type="ECO:0000256" key="4">
    <source>
        <dbReference type="ARBA" id="ARBA00022737"/>
    </source>
</evidence>
<protein>
    <submittedName>
        <fullName evidence="10">Uncharacterized protein</fullName>
    </submittedName>
</protein>
<proteinExistence type="predicted"/>
<dbReference type="AlphaFoldDB" id="G0NUG6"/>
<dbReference type="PANTHER" id="PTHR24270:SF61">
    <property type="entry name" value="EGF-LIKE DOMAIN-CONTAINING PROTEIN"/>
    <property type="match status" value="1"/>
</dbReference>
<dbReference type="InterPro" id="IPR002172">
    <property type="entry name" value="LDrepeatLR_classA_rpt"/>
</dbReference>
<reference evidence="11" key="1">
    <citation type="submission" date="2011-07" db="EMBL/GenBank/DDBJ databases">
        <authorList>
            <consortium name="Caenorhabditis brenneri Sequencing and Analysis Consortium"/>
            <person name="Wilson R.K."/>
        </authorList>
    </citation>
    <scope>NUCLEOTIDE SEQUENCE [LARGE SCALE GENOMIC DNA]</scope>
    <source>
        <strain evidence="11">PB2801</strain>
    </source>
</reference>
<dbReference type="STRING" id="135651.G0NUG6"/>
<accession>G0NUG6</accession>
<dbReference type="InterPro" id="IPR050685">
    <property type="entry name" value="LDLR"/>
</dbReference>
<feature type="disulfide bond" evidence="8">
    <location>
        <begin position="98"/>
        <end position="113"/>
    </location>
</feature>
<keyword evidence="11" id="KW-1185">Reference proteome</keyword>
<feature type="disulfide bond" evidence="8">
    <location>
        <begin position="40"/>
        <end position="52"/>
    </location>
</feature>
<dbReference type="Proteomes" id="UP000008068">
    <property type="component" value="Unassembled WGS sequence"/>
</dbReference>
<evidence type="ECO:0000313" key="10">
    <source>
        <dbReference type="EMBL" id="EGT37799.1"/>
    </source>
</evidence>
<name>G0NUG6_CAEBE</name>
<evidence type="ECO:0000313" key="11">
    <source>
        <dbReference type="Proteomes" id="UP000008068"/>
    </source>
</evidence>
<feature type="disulfide bond" evidence="8">
    <location>
        <begin position="165"/>
        <end position="180"/>
    </location>
</feature>
<evidence type="ECO:0000256" key="6">
    <source>
        <dbReference type="ARBA" id="ARBA00023136"/>
    </source>
</evidence>
<dbReference type="PROSITE" id="PS50068">
    <property type="entry name" value="LDLRA_2"/>
    <property type="match status" value="4"/>
</dbReference>
<dbReference type="CDD" id="cd00112">
    <property type="entry name" value="LDLa"/>
    <property type="match status" value="2"/>
</dbReference>
<keyword evidence="4" id="KW-0677">Repeat</keyword>
<evidence type="ECO:0000256" key="5">
    <source>
        <dbReference type="ARBA" id="ARBA00022989"/>
    </source>
</evidence>
<feature type="chain" id="PRO_5003406319" evidence="9">
    <location>
        <begin position="23"/>
        <end position="238"/>
    </location>
</feature>
<feature type="signal peptide" evidence="9">
    <location>
        <begin position="1"/>
        <end position="22"/>
    </location>
</feature>
<comment type="caution">
    <text evidence="8">Lacks conserved residue(s) required for the propagation of feature annotation.</text>
</comment>
<dbReference type="eggNOG" id="KOG1215">
    <property type="taxonomic scope" value="Eukaryota"/>
</dbReference>
<dbReference type="Gene3D" id="4.10.400.10">
    <property type="entry name" value="Low-density Lipoprotein Receptor"/>
    <property type="match status" value="4"/>
</dbReference>
<dbReference type="PRINTS" id="PR00261">
    <property type="entry name" value="LDLRECEPTOR"/>
</dbReference>
<keyword evidence="5" id="KW-1133">Transmembrane helix</keyword>
<feature type="disulfide bond" evidence="8">
    <location>
        <begin position="86"/>
        <end position="104"/>
    </location>
</feature>
<feature type="disulfide bond" evidence="8">
    <location>
        <begin position="79"/>
        <end position="91"/>
    </location>
</feature>
<evidence type="ECO:0000256" key="9">
    <source>
        <dbReference type="SAM" id="SignalP"/>
    </source>
</evidence>
<dbReference type="InterPro" id="IPR023415">
    <property type="entry name" value="LDLR_class-A_CS"/>
</dbReference>
<dbReference type="Pfam" id="PF00057">
    <property type="entry name" value="Ldl_recept_a"/>
    <property type="match status" value="3"/>
</dbReference>
<evidence type="ECO:0000256" key="2">
    <source>
        <dbReference type="ARBA" id="ARBA00004308"/>
    </source>
</evidence>
<keyword evidence="9" id="KW-0732">Signal</keyword>
<organism evidence="11">
    <name type="scientific">Caenorhabditis brenneri</name>
    <name type="common">Nematode worm</name>
    <dbReference type="NCBI Taxonomy" id="135651"/>
    <lineage>
        <taxon>Eukaryota</taxon>
        <taxon>Metazoa</taxon>
        <taxon>Ecdysozoa</taxon>
        <taxon>Nematoda</taxon>
        <taxon>Chromadorea</taxon>
        <taxon>Rhabditida</taxon>
        <taxon>Rhabditina</taxon>
        <taxon>Rhabditomorpha</taxon>
        <taxon>Rhabditoidea</taxon>
        <taxon>Rhabditidae</taxon>
        <taxon>Peloderinae</taxon>
        <taxon>Caenorhabditis</taxon>
    </lineage>
</organism>
<keyword evidence="6" id="KW-0472">Membrane</keyword>
<gene>
    <name evidence="10" type="ORF">CAEBREN_11879</name>
</gene>
<dbReference type="SUPFAM" id="SSF57424">
    <property type="entry name" value="LDL receptor-like module"/>
    <property type="match status" value="4"/>
</dbReference>
<dbReference type="SMART" id="SM00192">
    <property type="entry name" value="LDLa"/>
    <property type="match status" value="4"/>
</dbReference>
<sequence length="238" mass="26744">MVMKTVWLFELFILCLIKSLTAHLANFQVTTQATSLNSTCDLFKQFDCGTECIPKSWQCDNMKDCPNGADEMDCEPSYCPEGQMLCEHGGCVPGAYKCDGHDDCYDKSDEKYCGHISYSLSENPSFNFGDPNHYKNDGGYDKNGCLPGFGLCGIQQLCIPNRSFCDGKEDCFKESDERNCTSGGTDENSWPSTISRNPCQNKFVCEKKHFWDDQKCINQEELCNGKKDCPLGDDETEK</sequence>
<dbReference type="PANTHER" id="PTHR24270">
    <property type="entry name" value="LOW-DENSITY LIPOPROTEIN RECEPTOR-RELATED"/>
    <property type="match status" value="1"/>
</dbReference>
<evidence type="ECO:0000256" key="8">
    <source>
        <dbReference type="PROSITE-ProRule" id="PRU00124"/>
    </source>
</evidence>
<dbReference type="OrthoDB" id="9990982at2759"/>
<dbReference type="EMBL" id="GL379950">
    <property type="protein sequence ID" value="EGT37799.1"/>
    <property type="molecule type" value="Genomic_DNA"/>
</dbReference>
<dbReference type="GO" id="GO:0016192">
    <property type="term" value="P:vesicle-mediated transport"/>
    <property type="evidence" value="ECO:0007669"/>
    <property type="project" value="UniProtKB-ARBA"/>
</dbReference>
<keyword evidence="7 8" id="KW-1015">Disulfide bond</keyword>
<dbReference type="OMA" id="IDCGFCA"/>
<dbReference type="GO" id="GO:0005886">
    <property type="term" value="C:plasma membrane"/>
    <property type="evidence" value="ECO:0007669"/>
    <property type="project" value="TreeGrafter"/>
</dbReference>
<dbReference type="PROSITE" id="PS01209">
    <property type="entry name" value="LDLRA_1"/>
    <property type="match status" value="2"/>
</dbReference>
<evidence type="ECO:0000256" key="3">
    <source>
        <dbReference type="ARBA" id="ARBA00022692"/>
    </source>
</evidence>
<dbReference type="InParanoid" id="G0NUG6"/>
<feature type="disulfide bond" evidence="8">
    <location>
        <begin position="59"/>
        <end position="74"/>
    </location>
</feature>
<evidence type="ECO:0000256" key="7">
    <source>
        <dbReference type="ARBA" id="ARBA00023157"/>
    </source>
</evidence>
<dbReference type="HOGENOM" id="CLU_1166727_0_0_1"/>
<evidence type="ECO:0000256" key="1">
    <source>
        <dbReference type="ARBA" id="ARBA00004167"/>
    </source>
</evidence>
<dbReference type="GO" id="GO:0012505">
    <property type="term" value="C:endomembrane system"/>
    <property type="evidence" value="ECO:0007669"/>
    <property type="project" value="UniProtKB-SubCell"/>
</dbReference>
<keyword evidence="3" id="KW-0812">Transmembrane</keyword>
<comment type="subcellular location">
    <subcellularLocation>
        <location evidence="2">Endomembrane system</location>
    </subcellularLocation>
    <subcellularLocation>
        <location evidence="1">Membrane</location>
        <topology evidence="1">Single-pass membrane protein</topology>
    </subcellularLocation>
</comment>
<dbReference type="InterPro" id="IPR036055">
    <property type="entry name" value="LDL_receptor-like_sf"/>
</dbReference>